<feature type="region of interest" description="Disordered" evidence="1">
    <location>
        <begin position="125"/>
        <end position="153"/>
    </location>
</feature>
<evidence type="ECO:0000256" key="1">
    <source>
        <dbReference type="SAM" id="MobiDB-lite"/>
    </source>
</evidence>
<dbReference type="GO" id="GO:0035102">
    <property type="term" value="C:PRC1 complex"/>
    <property type="evidence" value="ECO:0007669"/>
    <property type="project" value="TreeGrafter"/>
</dbReference>
<dbReference type="Proteomes" id="UP000792457">
    <property type="component" value="Unassembled WGS sequence"/>
</dbReference>
<dbReference type="PANTHER" id="PTHR10825:SF72">
    <property type="entry name" value="UBIQUITIN-LIKE DOMAIN-CONTAINING PROTEIN"/>
    <property type="match status" value="1"/>
</dbReference>
<dbReference type="EMBL" id="KZ308992">
    <property type="protein sequence ID" value="KAG8236126.1"/>
    <property type="molecule type" value="Genomic_DNA"/>
</dbReference>
<feature type="compositionally biased region" description="Acidic residues" evidence="1">
    <location>
        <begin position="129"/>
        <end position="145"/>
    </location>
</feature>
<evidence type="ECO:0000313" key="2">
    <source>
        <dbReference type="EMBL" id="KAG8236126.1"/>
    </source>
</evidence>
<evidence type="ECO:0000313" key="3">
    <source>
        <dbReference type="Proteomes" id="UP000792457"/>
    </source>
</evidence>
<reference evidence="2" key="1">
    <citation type="submission" date="2013-04" db="EMBL/GenBank/DDBJ databases">
        <authorList>
            <person name="Qu J."/>
            <person name="Murali S.C."/>
            <person name="Bandaranaike D."/>
            <person name="Bellair M."/>
            <person name="Blankenburg K."/>
            <person name="Chao H."/>
            <person name="Dinh H."/>
            <person name="Doddapaneni H."/>
            <person name="Downs B."/>
            <person name="Dugan-Rocha S."/>
            <person name="Elkadiri S."/>
            <person name="Gnanaolivu R.D."/>
            <person name="Hernandez B."/>
            <person name="Javaid M."/>
            <person name="Jayaseelan J.C."/>
            <person name="Lee S."/>
            <person name="Li M."/>
            <person name="Ming W."/>
            <person name="Munidasa M."/>
            <person name="Muniz J."/>
            <person name="Nguyen L."/>
            <person name="Ongeri F."/>
            <person name="Osuji N."/>
            <person name="Pu L.-L."/>
            <person name="Puazo M."/>
            <person name="Qu C."/>
            <person name="Quiroz J."/>
            <person name="Raj R."/>
            <person name="Weissenberger G."/>
            <person name="Xin Y."/>
            <person name="Zou X."/>
            <person name="Han Y."/>
            <person name="Richards S."/>
            <person name="Worley K."/>
            <person name="Muzny D."/>
            <person name="Gibbs R."/>
        </authorList>
    </citation>
    <scope>NUCLEOTIDE SEQUENCE</scope>
    <source>
        <strain evidence="2">Sampled in the wild</strain>
    </source>
</reference>
<dbReference type="PANTHER" id="PTHR10825">
    <property type="entry name" value="RING FINGER DOMAIN-CONTAINING, POLYCOMB GROUP COMPONENT"/>
    <property type="match status" value="1"/>
</dbReference>
<accession>A0A8K0KLP9</accession>
<proteinExistence type="predicted"/>
<feature type="compositionally biased region" description="Acidic residues" evidence="1">
    <location>
        <begin position="84"/>
        <end position="96"/>
    </location>
</feature>
<dbReference type="Gene3D" id="3.10.20.90">
    <property type="entry name" value="Phosphatidylinositol 3-kinase Catalytic Subunit, Chain A, domain 1"/>
    <property type="match status" value="1"/>
</dbReference>
<protein>
    <submittedName>
        <fullName evidence="2">Uncharacterized protein</fullName>
    </submittedName>
</protein>
<dbReference type="AlphaFoldDB" id="A0A8K0KLP9"/>
<dbReference type="OrthoDB" id="1305878at2759"/>
<organism evidence="2 3">
    <name type="scientific">Ladona fulva</name>
    <name type="common">Scarce chaser dragonfly</name>
    <name type="synonym">Libellula fulva</name>
    <dbReference type="NCBI Taxonomy" id="123851"/>
    <lineage>
        <taxon>Eukaryota</taxon>
        <taxon>Metazoa</taxon>
        <taxon>Ecdysozoa</taxon>
        <taxon>Arthropoda</taxon>
        <taxon>Hexapoda</taxon>
        <taxon>Insecta</taxon>
        <taxon>Pterygota</taxon>
        <taxon>Palaeoptera</taxon>
        <taxon>Odonata</taxon>
        <taxon>Epiprocta</taxon>
        <taxon>Anisoptera</taxon>
        <taxon>Libelluloidea</taxon>
        <taxon>Libellulidae</taxon>
        <taxon>Ladona</taxon>
    </lineage>
</organism>
<dbReference type="GO" id="GO:1990841">
    <property type="term" value="F:promoter-specific chromatin binding"/>
    <property type="evidence" value="ECO:0007669"/>
    <property type="project" value="TreeGrafter"/>
</dbReference>
<sequence>MAYGVRICRTCIVRYLETSRFCPICDVLVHKAKPLMHIRPDKMLQALVYKIVPGLFHSEVRKRRDFWAKTREPAVGAGGGVLTPEEEAEEEEEEREEVAAGAGGGSFFSAEDSISLSLEYYDSERAAAEEEDDDEEDDDEMDEENETKRKTKTLVERSKDELEQIKVMRRYLKCPAAVTMLHLKKFIRMKYGIGEDNRFLYLV</sequence>
<dbReference type="SUPFAM" id="SSF57850">
    <property type="entry name" value="RING/U-box"/>
    <property type="match status" value="1"/>
</dbReference>
<reference evidence="2" key="2">
    <citation type="submission" date="2017-10" db="EMBL/GenBank/DDBJ databases">
        <title>Ladona fulva Genome sequencing and assembly.</title>
        <authorList>
            <person name="Murali S."/>
            <person name="Richards S."/>
            <person name="Bandaranaike D."/>
            <person name="Bellair M."/>
            <person name="Blankenburg K."/>
            <person name="Chao H."/>
            <person name="Dinh H."/>
            <person name="Doddapaneni H."/>
            <person name="Dugan-Rocha S."/>
            <person name="Elkadiri S."/>
            <person name="Gnanaolivu R."/>
            <person name="Hernandez B."/>
            <person name="Skinner E."/>
            <person name="Javaid M."/>
            <person name="Lee S."/>
            <person name="Li M."/>
            <person name="Ming W."/>
            <person name="Munidasa M."/>
            <person name="Muniz J."/>
            <person name="Nguyen L."/>
            <person name="Hughes D."/>
            <person name="Osuji N."/>
            <person name="Pu L.-L."/>
            <person name="Puazo M."/>
            <person name="Qu C."/>
            <person name="Quiroz J."/>
            <person name="Raj R."/>
            <person name="Weissenberger G."/>
            <person name="Xin Y."/>
            <person name="Zou X."/>
            <person name="Han Y."/>
            <person name="Worley K."/>
            <person name="Muzny D."/>
            <person name="Gibbs R."/>
        </authorList>
    </citation>
    <scope>NUCLEOTIDE SEQUENCE</scope>
    <source>
        <strain evidence="2">Sampled in the wild</strain>
    </source>
</reference>
<feature type="region of interest" description="Disordered" evidence="1">
    <location>
        <begin position="77"/>
        <end position="108"/>
    </location>
</feature>
<gene>
    <name evidence="2" type="ORF">J437_LFUL001615</name>
</gene>
<dbReference type="Gene3D" id="3.30.40.10">
    <property type="entry name" value="Zinc/RING finger domain, C3HC4 (zinc finger)"/>
    <property type="match status" value="1"/>
</dbReference>
<keyword evidence="3" id="KW-1185">Reference proteome</keyword>
<name>A0A8K0KLP9_LADFU</name>
<dbReference type="GO" id="GO:0000122">
    <property type="term" value="P:negative regulation of transcription by RNA polymerase II"/>
    <property type="evidence" value="ECO:0007669"/>
    <property type="project" value="TreeGrafter"/>
</dbReference>
<comment type="caution">
    <text evidence="2">The sequence shown here is derived from an EMBL/GenBank/DDBJ whole genome shotgun (WGS) entry which is preliminary data.</text>
</comment>
<dbReference type="InterPro" id="IPR013083">
    <property type="entry name" value="Znf_RING/FYVE/PHD"/>
</dbReference>